<accession>A0A2N2E9K2</accession>
<comment type="caution">
    <text evidence="1">The sequence shown here is derived from an EMBL/GenBank/DDBJ whole genome shotgun (WGS) entry which is preliminary data.</text>
</comment>
<organism evidence="1 2">
    <name type="scientific">Candidatus Falkowbacteria bacterium HGW-Falkowbacteria-1</name>
    <dbReference type="NCBI Taxonomy" id="2013768"/>
    <lineage>
        <taxon>Bacteria</taxon>
        <taxon>Candidatus Falkowiibacteriota</taxon>
    </lineage>
</organism>
<dbReference type="AlphaFoldDB" id="A0A2N2E9K2"/>
<evidence type="ECO:0000313" key="2">
    <source>
        <dbReference type="Proteomes" id="UP000233517"/>
    </source>
</evidence>
<dbReference type="EMBL" id="PHAI01000002">
    <property type="protein sequence ID" value="PKM91423.1"/>
    <property type="molecule type" value="Genomic_DNA"/>
</dbReference>
<gene>
    <name evidence="1" type="ORF">CVU82_02400</name>
</gene>
<dbReference type="Proteomes" id="UP000233517">
    <property type="component" value="Unassembled WGS sequence"/>
</dbReference>
<name>A0A2N2E9K2_9BACT</name>
<sequence length="196" mass="23286">MNLTKYNYIFFKKSQYFFKTGKNFMFENFFSKKKEEPFLSISGYKFFFNEKKIVECKNVDSVEDIKPLLADIINSPEFYIVNAKGEDVIGGDFDKVREIIWNNSNNNNDEKIKKIKDAFSQNKLSYSRIHQLSTVLDETEKMNIEVGDLKTKLNQLEKERTPGYDKNMQYSMMEISEKKDFMKKIDEIAVELYERL</sequence>
<evidence type="ECO:0000313" key="1">
    <source>
        <dbReference type="EMBL" id="PKM91423.1"/>
    </source>
</evidence>
<reference evidence="1 2" key="1">
    <citation type="journal article" date="2017" name="ISME J.">
        <title>Potential for microbial H2 and metal transformations associated with novel bacteria and archaea in deep terrestrial subsurface sediments.</title>
        <authorList>
            <person name="Hernsdorf A.W."/>
            <person name="Amano Y."/>
            <person name="Miyakawa K."/>
            <person name="Ise K."/>
            <person name="Suzuki Y."/>
            <person name="Anantharaman K."/>
            <person name="Probst A."/>
            <person name="Burstein D."/>
            <person name="Thomas B.C."/>
            <person name="Banfield J.F."/>
        </authorList>
    </citation>
    <scope>NUCLEOTIDE SEQUENCE [LARGE SCALE GENOMIC DNA]</scope>
    <source>
        <strain evidence="1">HGW-Falkowbacteria-1</strain>
    </source>
</reference>
<protein>
    <submittedName>
        <fullName evidence="1">Uncharacterized protein</fullName>
    </submittedName>
</protein>
<proteinExistence type="predicted"/>